<dbReference type="AlphaFoldDB" id="A0A4Z2F581"/>
<protein>
    <submittedName>
        <fullName evidence="1">Uncharacterized protein</fullName>
    </submittedName>
</protein>
<keyword evidence="2" id="KW-1185">Reference proteome</keyword>
<sequence>MRRVWFNCETTSVIGRPSLSSNAECQEDGEWPAAQTRRPLCGPPTRRVVPLLAAPGRLAIGPLVADRPAACRILLSSSSAVRVVAVAVSPVLVLQILTSGGIYSTLWFFSLLVSPGVNLPPVGLCKASAVEFCKHAVNHRSQKRLGMLMCPLSVGQSSDLGLGGSLHGGQCRPAN</sequence>
<proteinExistence type="predicted"/>
<accession>A0A4Z2F581</accession>
<dbReference type="Proteomes" id="UP000314294">
    <property type="component" value="Unassembled WGS sequence"/>
</dbReference>
<comment type="caution">
    <text evidence="1">The sequence shown here is derived from an EMBL/GenBank/DDBJ whole genome shotgun (WGS) entry which is preliminary data.</text>
</comment>
<gene>
    <name evidence="1" type="ORF">EYF80_053936</name>
</gene>
<dbReference type="EMBL" id="SRLO01001689">
    <property type="protein sequence ID" value="TNN35904.1"/>
    <property type="molecule type" value="Genomic_DNA"/>
</dbReference>
<name>A0A4Z2F581_9TELE</name>
<evidence type="ECO:0000313" key="1">
    <source>
        <dbReference type="EMBL" id="TNN35904.1"/>
    </source>
</evidence>
<evidence type="ECO:0000313" key="2">
    <source>
        <dbReference type="Proteomes" id="UP000314294"/>
    </source>
</evidence>
<organism evidence="1 2">
    <name type="scientific">Liparis tanakae</name>
    <name type="common">Tanaka's snailfish</name>
    <dbReference type="NCBI Taxonomy" id="230148"/>
    <lineage>
        <taxon>Eukaryota</taxon>
        <taxon>Metazoa</taxon>
        <taxon>Chordata</taxon>
        <taxon>Craniata</taxon>
        <taxon>Vertebrata</taxon>
        <taxon>Euteleostomi</taxon>
        <taxon>Actinopterygii</taxon>
        <taxon>Neopterygii</taxon>
        <taxon>Teleostei</taxon>
        <taxon>Neoteleostei</taxon>
        <taxon>Acanthomorphata</taxon>
        <taxon>Eupercaria</taxon>
        <taxon>Perciformes</taxon>
        <taxon>Cottioidei</taxon>
        <taxon>Cottales</taxon>
        <taxon>Liparidae</taxon>
        <taxon>Liparis</taxon>
    </lineage>
</organism>
<reference evidence="1 2" key="1">
    <citation type="submission" date="2019-03" db="EMBL/GenBank/DDBJ databases">
        <title>First draft genome of Liparis tanakae, snailfish: a comprehensive survey of snailfish specific genes.</title>
        <authorList>
            <person name="Kim W."/>
            <person name="Song I."/>
            <person name="Jeong J.-H."/>
            <person name="Kim D."/>
            <person name="Kim S."/>
            <person name="Ryu S."/>
            <person name="Song J.Y."/>
            <person name="Lee S.K."/>
        </authorList>
    </citation>
    <scope>NUCLEOTIDE SEQUENCE [LARGE SCALE GENOMIC DNA]</scope>
    <source>
        <tissue evidence="1">Muscle</tissue>
    </source>
</reference>